<evidence type="ECO:0000313" key="1">
    <source>
        <dbReference type="EMBL" id="MDR7376607.1"/>
    </source>
</evidence>
<evidence type="ECO:0000313" key="2">
    <source>
        <dbReference type="Proteomes" id="UP001180487"/>
    </source>
</evidence>
<sequence length="48" mass="5252">MKKYLPEILALGAAVLMAVFLWLSYPALPQAADQNVCVPLDTVYVCPD</sequence>
<dbReference type="RefSeq" id="WP_310371655.1">
    <property type="nucleotide sequence ID" value="NZ_JAVDXT010000001.1"/>
</dbReference>
<proteinExistence type="predicted"/>
<dbReference type="Proteomes" id="UP001180487">
    <property type="component" value="Unassembled WGS sequence"/>
</dbReference>
<gene>
    <name evidence="1" type="ORF">J2X19_001265</name>
</gene>
<organism evidence="1 2">
    <name type="scientific">Rhodoferax ferrireducens</name>
    <dbReference type="NCBI Taxonomy" id="192843"/>
    <lineage>
        <taxon>Bacteria</taxon>
        <taxon>Pseudomonadati</taxon>
        <taxon>Pseudomonadota</taxon>
        <taxon>Betaproteobacteria</taxon>
        <taxon>Burkholderiales</taxon>
        <taxon>Comamonadaceae</taxon>
        <taxon>Rhodoferax</taxon>
    </lineage>
</organism>
<comment type="caution">
    <text evidence="1">The sequence shown here is derived from an EMBL/GenBank/DDBJ whole genome shotgun (WGS) entry which is preliminary data.</text>
</comment>
<protein>
    <recommendedName>
        <fullName evidence="3">Secreted protein</fullName>
    </recommendedName>
</protein>
<reference evidence="1 2" key="1">
    <citation type="submission" date="2023-07" db="EMBL/GenBank/DDBJ databases">
        <title>Sorghum-associated microbial communities from plants grown in Nebraska, USA.</title>
        <authorList>
            <person name="Schachtman D."/>
        </authorList>
    </citation>
    <scope>NUCLEOTIDE SEQUENCE [LARGE SCALE GENOMIC DNA]</scope>
    <source>
        <strain evidence="1 2">BE313</strain>
    </source>
</reference>
<name>A0ABU2C5Q7_9BURK</name>
<keyword evidence="2" id="KW-1185">Reference proteome</keyword>
<accession>A0ABU2C5Q7</accession>
<evidence type="ECO:0008006" key="3">
    <source>
        <dbReference type="Google" id="ProtNLM"/>
    </source>
</evidence>
<dbReference type="EMBL" id="JAVDXT010000001">
    <property type="protein sequence ID" value="MDR7376607.1"/>
    <property type="molecule type" value="Genomic_DNA"/>
</dbReference>